<feature type="binding site" evidence="4">
    <location>
        <begin position="489"/>
        <end position="493"/>
    </location>
    <ligand>
        <name>AMP</name>
        <dbReference type="ChEBI" id="CHEBI:456215"/>
    </ligand>
</feature>
<dbReference type="EMBL" id="HBHJ01027661">
    <property type="protein sequence ID" value="CAD9707330.1"/>
    <property type="molecule type" value="Transcribed_RNA"/>
</dbReference>
<feature type="active site" description="Proton donor" evidence="3">
    <location>
        <position position="489"/>
    </location>
</feature>
<protein>
    <recommendedName>
        <fullName evidence="6">Phosphodiesterase</fullName>
        <ecNumber evidence="6">3.1.4.-</ecNumber>
    </recommendedName>
</protein>
<dbReference type="SMART" id="SM00471">
    <property type="entry name" value="HDc"/>
    <property type="match status" value="1"/>
</dbReference>
<evidence type="ECO:0000256" key="6">
    <source>
        <dbReference type="RuleBase" id="RU363067"/>
    </source>
</evidence>
<feature type="compositionally biased region" description="Low complexity" evidence="7">
    <location>
        <begin position="172"/>
        <end position="184"/>
    </location>
</feature>
<dbReference type="CDD" id="cd00077">
    <property type="entry name" value="HDc"/>
    <property type="match status" value="1"/>
</dbReference>
<feature type="compositionally biased region" description="Basic and acidic residues" evidence="7">
    <location>
        <begin position="251"/>
        <end position="267"/>
    </location>
</feature>
<dbReference type="InterPro" id="IPR002073">
    <property type="entry name" value="PDEase_catalytic_dom"/>
</dbReference>
<feature type="binding site" evidence="5">
    <location>
        <position position="530"/>
    </location>
    <ligand>
        <name>Zn(2+)</name>
        <dbReference type="ChEBI" id="CHEBI:29105"/>
        <label>1</label>
    </ligand>
</feature>
<evidence type="ECO:0000256" key="1">
    <source>
        <dbReference type="ARBA" id="ARBA00022723"/>
    </source>
</evidence>
<sequence length="859" mass="94738">MLSDKGPWAAAGVSRFRSGRRADTEPSRVLHSERVGGAGQRERPSEWSRRRSMTSCLPGDVAEVVRRGVRVVDDPNHSPSLQAIVRDLNRMMMEENFVRRTNLGKRVISTLETFEAVTGQSELEPMLDVRDDVNLEHFRLYMDLAYPTASSDTRLRKHKQLSEIVRKRYRTSSSAGSVASPSHGASGGVRLSQDERMSLLKLTQQLARLQRNVVGMPDLDSSYTSEERQTLKKYESLPASLFPRRAAQPGSEERRHPSAPRASKERGTGAFRPSSLVVQTSLEEAGEEEEDDHSAELTQAATPGVAPKATAPLASGGRAPLLPPVAGLPEALEAYRRSTASTVPLDPASRTPSRSSLSSTDTAEADMDPLVPPSRLSPRLSDQTASLGRPGRRHVAVSPRFRFKSALEMKIHSACESFEKASARADWDIDILGLDQKTGGHSLLVVATVLFNQYQLLQNFKVPAETFEAFILKVEEGYCFDPAVRNPYHNASHAADVLATVSHMVLAGPLSERLNAFHAFSLFVAAIVHDYRHPGVNQNFLVNSRSEISLKYNDKSILENFHISEAFRLFWQGSKPGVEEGGQPLPSTDITQYFSVEEQRRFRAYVIDMVLATDLAKGMDYLSRFKNQLLRVADAGASSNSLTSGGAPSQEVVVSLLMQMTLKCADVSHPAKPWGTHIQWTELISQEFFLQGDQEKQQGLPVSMLCDRDKEDRPKSQIGFINFVVKPCFEVLVQFCRDHTPEDTPEVSSRSDNPVSPSSPRTSTSIESAETARGSRLSRNEGGDGNETVRLRSEFCNRRTDPDLWLSLLNANCEEWRAMQAKAKSEAAPPTQQKCAAVTPKGPHPLVAFPPATVGAVDV</sequence>
<feature type="region of interest" description="Disordered" evidence="7">
    <location>
        <begin position="1"/>
        <end position="53"/>
    </location>
</feature>
<evidence type="ECO:0000256" key="5">
    <source>
        <dbReference type="PIRSR" id="PIRSR623088-3"/>
    </source>
</evidence>
<evidence type="ECO:0000256" key="3">
    <source>
        <dbReference type="PIRSR" id="PIRSR623088-1"/>
    </source>
</evidence>
<feature type="binding site" evidence="5">
    <location>
        <position position="493"/>
    </location>
    <ligand>
        <name>Zn(2+)</name>
        <dbReference type="ChEBI" id="CHEBI:29105"/>
        <label>1</label>
    </ligand>
</feature>
<feature type="binding site" evidence="4">
    <location>
        <position position="530"/>
    </location>
    <ligand>
        <name>AMP</name>
        <dbReference type="ChEBI" id="CHEBI:456215"/>
    </ligand>
</feature>
<feature type="binding site" evidence="5">
    <location>
        <position position="666"/>
    </location>
    <ligand>
        <name>Zn(2+)</name>
        <dbReference type="ChEBI" id="CHEBI:29105"/>
        <label>1</label>
    </ligand>
</feature>
<feature type="region of interest" description="Disordered" evidence="7">
    <location>
        <begin position="217"/>
        <end position="297"/>
    </location>
</feature>
<feature type="compositionally biased region" description="Acidic residues" evidence="7">
    <location>
        <begin position="284"/>
        <end position="293"/>
    </location>
</feature>
<dbReference type="PROSITE" id="PS00126">
    <property type="entry name" value="PDEASE_I_1"/>
    <property type="match status" value="1"/>
</dbReference>
<feature type="region of interest" description="Disordered" evidence="7">
    <location>
        <begin position="339"/>
        <end position="393"/>
    </location>
</feature>
<feature type="compositionally biased region" description="Low complexity" evidence="7">
    <location>
        <begin position="349"/>
        <end position="360"/>
    </location>
</feature>
<dbReference type="Pfam" id="PF00233">
    <property type="entry name" value="PDEase_I"/>
    <property type="match status" value="1"/>
</dbReference>
<feature type="compositionally biased region" description="Basic and acidic residues" evidence="7">
    <location>
        <begin position="225"/>
        <end position="235"/>
    </location>
</feature>
<dbReference type="InterPro" id="IPR003607">
    <property type="entry name" value="HD/PDEase_dom"/>
</dbReference>
<dbReference type="GO" id="GO:0007165">
    <property type="term" value="P:signal transduction"/>
    <property type="evidence" value="ECO:0007669"/>
    <property type="project" value="InterPro"/>
</dbReference>
<feature type="compositionally biased region" description="Low complexity" evidence="7">
    <location>
        <begin position="747"/>
        <end position="765"/>
    </location>
</feature>
<keyword evidence="1 5" id="KW-0479">Metal-binding</keyword>
<evidence type="ECO:0000256" key="7">
    <source>
        <dbReference type="SAM" id="MobiDB-lite"/>
    </source>
</evidence>
<gene>
    <name evidence="9" type="ORF">RMAR1173_LOCUS18321</name>
</gene>
<dbReference type="GO" id="GO:0004114">
    <property type="term" value="F:3',5'-cyclic-nucleotide phosphodiesterase activity"/>
    <property type="evidence" value="ECO:0007669"/>
    <property type="project" value="InterPro"/>
</dbReference>
<dbReference type="Gene3D" id="1.10.1300.10">
    <property type="entry name" value="3'5'-cyclic nucleotide phosphodiesterase, catalytic domain"/>
    <property type="match status" value="1"/>
</dbReference>
<reference evidence="9" key="1">
    <citation type="submission" date="2021-01" db="EMBL/GenBank/DDBJ databases">
        <authorList>
            <person name="Corre E."/>
            <person name="Pelletier E."/>
            <person name="Niang G."/>
            <person name="Scheremetjew M."/>
            <person name="Finn R."/>
            <person name="Kale V."/>
            <person name="Holt S."/>
            <person name="Cochrane G."/>
            <person name="Meng A."/>
            <person name="Brown T."/>
            <person name="Cohen L."/>
        </authorList>
    </citation>
    <scope>NUCLEOTIDE SEQUENCE</scope>
    <source>
        <strain evidence="9">CCMP1243</strain>
    </source>
</reference>
<dbReference type="PRINTS" id="PR00387">
    <property type="entry name" value="PDIESTERASE1"/>
</dbReference>
<feature type="binding site" evidence="5">
    <location>
        <position position="530"/>
    </location>
    <ligand>
        <name>Zn(2+)</name>
        <dbReference type="ChEBI" id="CHEBI:29105"/>
        <label>2</label>
    </ligand>
</feature>
<dbReference type="InterPro" id="IPR023174">
    <property type="entry name" value="PDEase_CS"/>
</dbReference>
<keyword evidence="2 6" id="KW-0378">Hydrolase</keyword>
<evidence type="ECO:0000256" key="2">
    <source>
        <dbReference type="ARBA" id="ARBA00022801"/>
    </source>
</evidence>
<comment type="cofactor">
    <cofactor evidence="6">
        <name>a divalent metal cation</name>
        <dbReference type="ChEBI" id="CHEBI:60240"/>
    </cofactor>
    <text evidence="6">Binds 2 divalent metal cations per subunit. Site 1 may preferentially bind zinc ions, while site 2 has a preference for magnesium and/or manganese ions.</text>
</comment>
<feature type="binding site" evidence="4">
    <location>
        <position position="666"/>
    </location>
    <ligand>
        <name>AMP</name>
        <dbReference type="ChEBI" id="CHEBI:456215"/>
    </ligand>
</feature>
<accession>A0A7S2WTV2</accession>
<feature type="region of interest" description="Disordered" evidence="7">
    <location>
        <begin position="741"/>
        <end position="787"/>
    </location>
</feature>
<feature type="region of interest" description="Disordered" evidence="7">
    <location>
        <begin position="167"/>
        <end position="190"/>
    </location>
</feature>
<dbReference type="PROSITE" id="PS51845">
    <property type="entry name" value="PDEASE_I_2"/>
    <property type="match status" value="1"/>
</dbReference>
<feature type="compositionally biased region" description="Basic and acidic residues" evidence="7">
    <location>
        <begin position="20"/>
        <end position="49"/>
    </location>
</feature>
<feature type="domain" description="PDEase" evidence="8">
    <location>
        <begin position="404"/>
        <end position="823"/>
    </location>
</feature>
<feature type="binding site" evidence="4">
    <location>
        <position position="717"/>
    </location>
    <ligand>
        <name>AMP</name>
        <dbReference type="ChEBI" id="CHEBI:456215"/>
    </ligand>
</feature>
<feature type="binding site" evidence="5">
    <location>
        <position position="529"/>
    </location>
    <ligand>
        <name>Zn(2+)</name>
        <dbReference type="ChEBI" id="CHEBI:29105"/>
        <label>1</label>
    </ligand>
</feature>
<dbReference type="EC" id="3.1.4.-" evidence="6"/>
<evidence type="ECO:0000313" key="9">
    <source>
        <dbReference type="EMBL" id="CAD9707330.1"/>
    </source>
</evidence>
<dbReference type="PANTHER" id="PTHR11347">
    <property type="entry name" value="CYCLIC NUCLEOTIDE PHOSPHODIESTERASE"/>
    <property type="match status" value="1"/>
</dbReference>
<proteinExistence type="inferred from homology"/>
<organism evidence="9">
    <name type="scientific">Rhizochromulina marina</name>
    <dbReference type="NCBI Taxonomy" id="1034831"/>
    <lineage>
        <taxon>Eukaryota</taxon>
        <taxon>Sar</taxon>
        <taxon>Stramenopiles</taxon>
        <taxon>Ochrophyta</taxon>
        <taxon>Dictyochophyceae</taxon>
        <taxon>Rhizochromulinales</taxon>
        <taxon>Rhizochromulina</taxon>
    </lineage>
</organism>
<dbReference type="InterPro" id="IPR036971">
    <property type="entry name" value="PDEase_catalytic_dom_sf"/>
</dbReference>
<comment type="similarity">
    <text evidence="6">Belongs to the cyclic nucleotide phosphodiesterase family.</text>
</comment>
<dbReference type="SUPFAM" id="SSF109604">
    <property type="entry name" value="HD-domain/PDEase-like"/>
    <property type="match status" value="1"/>
</dbReference>
<evidence type="ECO:0000256" key="4">
    <source>
        <dbReference type="PIRSR" id="PIRSR623088-2"/>
    </source>
</evidence>
<evidence type="ECO:0000259" key="8">
    <source>
        <dbReference type="PROSITE" id="PS51845"/>
    </source>
</evidence>
<dbReference type="AlphaFoldDB" id="A0A7S2WTV2"/>
<feature type="compositionally biased region" description="Basic and acidic residues" evidence="7">
    <location>
        <begin position="778"/>
        <end position="787"/>
    </location>
</feature>
<dbReference type="InterPro" id="IPR023088">
    <property type="entry name" value="PDEase"/>
</dbReference>
<name>A0A7S2WTV2_9STRA</name>
<dbReference type="GO" id="GO:0046872">
    <property type="term" value="F:metal ion binding"/>
    <property type="evidence" value="ECO:0007669"/>
    <property type="project" value="UniProtKB-KW"/>
</dbReference>